<dbReference type="Gene3D" id="2.20.28.10">
    <property type="match status" value="1"/>
</dbReference>
<evidence type="ECO:0000256" key="7">
    <source>
        <dbReference type="PIRSR" id="PIRSR000071-1"/>
    </source>
</evidence>
<dbReference type="EMBL" id="CP041235">
    <property type="protein sequence ID" value="QOP43459.1"/>
    <property type="molecule type" value="Genomic_DNA"/>
</dbReference>
<comment type="cofactor">
    <cofactor evidence="6 7">
        <name>Fe(3+)</name>
        <dbReference type="ChEBI" id="CHEBI:29034"/>
    </cofactor>
    <text evidence="6 7">Binds 1 Fe(3+) ion per subunit.</text>
</comment>
<dbReference type="PRINTS" id="PR00163">
    <property type="entry name" value="RUBREDOXIN"/>
</dbReference>
<evidence type="ECO:0000313" key="9">
    <source>
        <dbReference type="EMBL" id="QOP43459.1"/>
    </source>
</evidence>
<dbReference type="PIRSF" id="PIRSF000071">
    <property type="entry name" value="Rubredoxin"/>
    <property type="match status" value="1"/>
</dbReference>
<dbReference type="PROSITE" id="PS00202">
    <property type="entry name" value="RUBREDOXIN"/>
    <property type="match status" value="1"/>
</dbReference>
<feature type="binding site" evidence="7">
    <location>
        <position position="39"/>
    </location>
    <ligand>
        <name>Fe cation</name>
        <dbReference type="ChEBI" id="CHEBI:24875"/>
    </ligand>
</feature>
<dbReference type="KEGG" id="ssei:FJR45_05635"/>
<name>A0A7M1B130_9BACT</name>
<dbReference type="GO" id="GO:0005506">
    <property type="term" value="F:iron ion binding"/>
    <property type="evidence" value="ECO:0007669"/>
    <property type="project" value="InterPro"/>
</dbReference>
<dbReference type="Proteomes" id="UP000593719">
    <property type="component" value="Chromosome"/>
</dbReference>
<dbReference type="InterPro" id="IPR024935">
    <property type="entry name" value="Rubredoxin_dom"/>
</dbReference>
<dbReference type="GO" id="GO:0009055">
    <property type="term" value="F:electron transfer activity"/>
    <property type="evidence" value="ECO:0007669"/>
    <property type="project" value="InterPro"/>
</dbReference>
<feature type="domain" description="Rubredoxin-like" evidence="8">
    <location>
        <begin position="1"/>
        <end position="52"/>
    </location>
</feature>
<evidence type="ECO:0000256" key="1">
    <source>
        <dbReference type="ARBA" id="ARBA00005337"/>
    </source>
</evidence>
<sequence>MKKYICTVCDYIYDPEVGDEENGIPAGTAFEDLPDDWVCPDCGEPKEVFEPLEDE</sequence>
<dbReference type="PROSITE" id="PS50903">
    <property type="entry name" value="RUBREDOXIN_LIKE"/>
    <property type="match status" value="1"/>
</dbReference>
<dbReference type="AlphaFoldDB" id="A0A7M1B130"/>
<evidence type="ECO:0000256" key="5">
    <source>
        <dbReference type="ARBA" id="ARBA00023004"/>
    </source>
</evidence>
<evidence type="ECO:0000256" key="6">
    <source>
        <dbReference type="PIRNR" id="PIRNR000071"/>
    </source>
</evidence>
<keyword evidence="10" id="KW-1185">Reference proteome</keyword>
<protein>
    <recommendedName>
        <fullName evidence="6">Rubredoxin</fullName>
    </recommendedName>
</protein>
<keyword evidence="4 6" id="KW-0249">Electron transport</keyword>
<reference evidence="9 10" key="1">
    <citation type="submission" date="2019-06" db="EMBL/GenBank/DDBJ databases">
        <title>Sulfurimonas gotlandica sp. nov., a chemoautotrophic and psychrotolerant epsilonproteobacterium isolated from a pelagic redoxcline, and an emended description of the genus Sulfurimonas.</title>
        <authorList>
            <person name="Wang S."/>
            <person name="Jiang L."/>
            <person name="Shao Z."/>
        </authorList>
    </citation>
    <scope>NUCLEOTIDE SEQUENCE [LARGE SCALE GENOMIC DNA]</scope>
    <source>
        <strain evidence="9 10">S2-6</strain>
    </source>
</reference>
<dbReference type="NCBIfam" id="NF045768">
    <property type="entry name" value="RubredRD"/>
    <property type="match status" value="1"/>
</dbReference>
<dbReference type="PANTHER" id="PTHR47627:SF1">
    <property type="entry name" value="RUBREDOXIN-1-RELATED"/>
    <property type="match status" value="1"/>
</dbReference>
<evidence type="ECO:0000313" key="10">
    <source>
        <dbReference type="Proteomes" id="UP000593719"/>
    </source>
</evidence>
<feature type="binding site" evidence="7">
    <location>
        <position position="42"/>
    </location>
    <ligand>
        <name>Fe cation</name>
        <dbReference type="ChEBI" id="CHEBI:24875"/>
    </ligand>
</feature>
<keyword evidence="5 6" id="KW-0408">Iron</keyword>
<gene>
    <name evidence="9" type="ORF">FJR45_05635</name>
</gene>
<dbReference type="InterPro" id="IPR024922">
    <property type="entry name" value="Rubredoxin"/>
</dbReference>
<comment type="similarity">
    <text evidence="1 6">Belongs to the rubredoxin family.</text>
</comment>
<keyword evidence="2 6" id="KW-0813">Transport</keyword>
<dbReference type="Pfam" id="PF00301">
    <property type="entry name" value="Rubredoxin"/>
    <property type="match status" value="1"/>
</dbReference>
<dbReference type="PANTHER" id="PTHR47627">
    <property type="entry name" value="RUBREDOXIN"/>
    <property type="match status" value="1"/>
</dbReference>
<evidence type="ECO:0000256" key="2">
    <source>
        <dbReference type="ARBA" id="ARBA00022448"/>
    </source>
</evidence>
<organism evidence="9 10">
    <name type="scientific">Sulfurimonas sediminis</name>
    <dbReference type="NCBI Taxonomy" id="2590020"/>
    <lineage>
        <taxon>Bacteria</taxon>
        <taxon>Pseudomonadati</taxon>
        <taxon>Campylobacterota</taxon>
        <taxon>Epsilonproteobacteria</taxon>
        <taxon>Campylobacterales</taxon>
        <taxon>Sulfurimonadaceae</taxon>
        <taxon>Sulfurimonas</taxon>
    </lineage>
</organism>
<evidence type="ECO:0000256" key="4">
    <source>
        <dbReference type="ARBA" id="ARBA00022982"/>
    </source>
</evidence>
<accession>A0A7M1B130</accession>
<evidence type="ECO:0000256" key="3">
    <source>
        <dbReference type="ARBA" id="ARBA00022723"/>
    </source>
</evidence>
<dbReference type="GO" id="GO:0043448">
    <property type="term" value="P:alkane catabolic process"/>
    <property type="evidence" value="ECO:0007669"/>
    <property type="project" value="TreeGrafter"/>
</dbReference>
<dbReference type="SUPFAM" id="SSF57802">
    <property type="entry name" value="Rubredoxin-like"/>
    <property type="match status" value="1"/>
</dbReference>
<feature type="binding site" evidence="7">
    <location>
        <position position="9"/>
    </location>
    <ligand>
        <name>Fe cation</name>
        <dbReference type="ChEBI" id="CHEBI:24875"/>
    </ligand>
</feature>
<dbReference type="FunFam" id="2.20.28.10:FF:000001">
    <property type="entry name" value="Rubredoxin"/>
    <property type="match status" value="1"/>
</dbReference>
<proteinExistence type="inferred from homology"/>
<dbReference type="RefSeq" id="WP_193151744.1">
    <property type="nucleotide sequence ID" value="NZ_CP041235.1"/>
</dbReference>
<feature type="binding site" evidence="7">
    <location>
        <position position="6"/>
    </location>
    <ligand>
        <name>Fe cation</name>
        <dbReference type="ChEBI" id="CHEBI:24875"/>
    </ligand>
</feature>
<dbReference type="InterPro" id="IPR024934">
    <property type="entry name" value="Rubredoxin-like_dom"/>
</dbReference>
<dbReference type="InterPro" id="IPR050526">
    <property type="entry name" value="Rubredoxin_ET"/>
</dbReference>
<dbReference type="CDD" id="cd00730">
    <property type="entry name" value="rubredoxin"/>
    <property type="match status" value="1"/>
</dbReference>
<dbReference type="InterPro" id="IPR018527">
    <property type="entry name" value="Rubredoxin_Fe_BS"/>
</dbReference>
<keyword evidence="3 6" id="KW-0479">Metal-binding</keyword>
<evidence type="ECO:0000259" key="8">
    <source>
        <dbReference type="PROSITE" id="PS50903"/>
    </source>
</evidence>